<dbReference type="CDD" id="cd07432">
    <property type="entry name" value="PHP_HisPPase"/>
    <property type="match status" value="1"/>
</dbReference>
<dbReference type="Gene3D" id="3.20.20.140">
    <property type="entry name" value="Metal-dependent hydrolases"/>
    <property type="match status" value="1"/>
</dbReference>
<dbReference type="GO" id="GO:0008270">
    <property type="term" value="F:zinc ion binding"/>
    <property type="evidence" value="ECO:0007669"/>
    <property type="project" value="TreeGrafter"/>
</dbReference>
<evidence type="ECO:0000313" key="3">
    <source>
        <dbReference type="Proteomes" id="UP000231343"/>
    </source>
</evidence>
<dbReference type="Proteomes" id="UP000231343">
    <property type="component" value="Unassembled WGS sequence"/>
</dbReference>
<dbReference type="InterPro" id="IPR004013">
    <property type="entry name" value="PHP_dom"/>
</dbReference>
<dbReference type="PANTHER" id="PTHR36928:SF1">
    <property type="entry name" value="PHOSPHATASE YCDX-RELATED"/>
    <property type="match status" value="1"/>
</dbReference>
<gene>
    <name evidence="2" type="ORF">COT42_00530</name>
</gene>
<feature type="domain" description="Polymerase/histidinol phosphatase N-terminal" evidence="1">
    <location>
        <begin position="8"/>
        <end position="80"/>
    </location>
</feature>
<reference evidence="2 3" key="1">
    <citation type="submission" date="2017-09" db="EMBL/GenBank/DDBJ databases">
        <title>Depth-based differentiation of microbial function through sediment-hosted aquifers and enrichment of novel symbionts in the deep terrestrial subsurface.</title>
        <authorList>
            <person name="Probst A.J."/>
            <person name="Ladd B."/>
            <person name="Jarett J.K."/>
            <person name="Geller-Mcgrath D.E."/>
            <person name="Sieber C.M."/>
            <person name="Emerson J.B."/>
            <person name="Anantharaman K."/>
            <person name="Thomas B.C."/>
            <person name="Malmstrom R."/>
            <person name="Stieglmeier M."/>
            <person name="Klingl A."/>
            <person name="Woyke T."/>
            <person name="Ryan C.M."/>
            <person name="Banfield J.F."/>
        </authorList>
    </citation>
    <scope>NUCLEOTIDE SEQUENCE [LARGE SCALE GENOMIC DNA]</scope>
    <source>
        <strain evidence="2">CG08_land_8_20_14_0_20_45_16</strain>
    </source>
</reference>
<evidence type="ECO:0000313" key="2">
    <source>
        <dbReference type="EMBL" id="PIS31642.1"/>
    </source>
</evidence>
<accession>A0A2H0Y1P2</accession>
<dbReference type="SUPFAM" id="SSF89550">
    <property type="entry name" value="PHP domain-like"/>
    <property type="match status" value="1"/>
</dbReference>
<proteinExistence type="predicted"/>
<dbReference type="SMART" id="SM00481">
    <property type="entry name" value="POLIIIAc"/>
    <property type="match status" value="1"/>
</dbReference>
<sequence length="223" mass="24212">MKDLGPRIDFHTHTISSDGLLLPSALVYEAALRGQAAIAITDHVDASNLDEVIFTLTKFVKNQGQLPIKVLPGVELSYLPPAQIRKYAERAKKLGAKIIIVHGESPVEPAVPAGTNHAALQLKGLVDILAHPGNITEEDTILAKVNNIYLELSARKGHRDGNRHVAKLAKQFGAKLLVNTDAHCEHDLISQKQAYQIAKEAGLKKGEALITVGKNPQELLKRT</sequence>
<dbReference type="GO" id="GO:0005829">
    <property type="term" value="C:cytosol"/>
    <property type="evidence" value="ECO:0007669"/>
    <property type="project" value="TreeGrafter"/>
</dbReference>
<dbReference type="PANTHER" id="PTHR36928">
    <property type="entry name" value="PHOSPHATASE YCDX-RELATED"/>
    <property type="match status" value="1"/>
</dbReference>
<dbReference type="InterPro" id="IPR003141">
    <property type="entry name" value="Pol/His_phosphatase_N"/>
</dbReference>
<dbReference type="NCBIfam" id="NF004981">
    <property type="entry name" value="PRK06361.1"/>
    <property type="match status" value="1"/>
</dbReference>
<dbReference type="Pfam" id="PF02811">
    <property type="entry name" value="PHP"/>
    <property type="match status" value="1"/>
</dbReference>
<name>A0A2H0Y1P2_UNCSA</name>
<evidence type="ECO:0000259" key="1">
    <source>
        <dbReference type="SMART" id="SM00481"/>
    </source>
</evidence>
<dbReference type="InterPro" id="IPR016195">
    <property type="entry name" value="Pol/histidinol_Pase-like"/>
</dbReference>
<dbReference type="GO" id="GO:0042578">
    <property type="term" value="F:phosphoric ester hydrolase activity"/>
    <property type="evidence" value="ECO:0007669"/>
    <property type="project" value="TreeGrafter"/>
</dbReference>
<dbReference type="AlphaFoldDB" id="A0A2H0Y1P2"/>
<protein>
    <submittedName>
        <fullName evidence="2">PHP domain-containing protein</fullName>
    </submittedName>
</protein>
<dbReference type="InterPro" id="IPR050243">
    <property type="entry name" value="PHP_phosphatase"/>
</dbReference>
<organism evidence="2 3">
    <name type="scientific">Candidatus Saganbacteria bacterium CG08_land_8_20_14_0_20_45_16</name>
    <dbReference type="NCBI Taxonomy" id="2014293"/>
    <lineage>
        <taxon>Bacteria</taxon>
        <taxon>Bacillati</taxon>
        <taxon>Saganbacteria</taxon>
    </lineage>
</organism>
<dbReference type="EMBL" id="PEYM01000006">
    <property type="protein sequence ID" value="PIS31642.1"/>
    <property type="molecule type" value="Genomic_DNA"/>
</dbReference>
<comment type="caution">
    <text evidence="2">The sequence shown here is derived from an EMBL/GenBank/DDBJ whole genome shotgun (WGS) entry which is preliminary data.</text>
</comment>